<comment type="caution">
    <text evidence="9">The sequence shown here is derived from an EMBL/GenBank/DDBJ whole genome shotgun (WGS) entry which is preliminary data.</text>
</comment>
<name>A0ABR4LHF8_9EURO</name>
<dbReference type="PANTHER" id="PTHR33048:SF47">
    <property type="entry name" value="INTEGRAL MEMBRANE PROTEIN-RELATED"/>
    <property type="match status" value="1"/>
</dbReference>
<evidence type="ECO:0000256" key="1">
    <source>
        <dbReference type="ARBA" id="ARBA00004141"/>
    </source>
</evidence>
<feature type="transmembrane region" description="Helical" evidence="7">
    <location>
        <begin position="113"/>
        <end position="133"/>
    </location>
</feature>
<dbReference type="InterPro" id="IPR049326">
    <property type="entry name" value="Rhodopsin_dom_fungi"/>
</dbReference>
<protein>
    <recommendedName>
        <fullName evidence="8">Rhodopsin domain-containing protein</fullName>
    </recommendedName>
</protein>
<reference evidence="9 10" key="1">
    <citation type="submission" date="2024-07" db="EMBL/GenBank/DDBJ databases">
        <title>Section-level genome sequencing and comparative genomics of Aspergillus sections Usti and Cavernicolus.</title>
        <authorList>
            <consortium name="Lawrence Berkeley National Laboratory"/>
            <person name="Nybo J.L."/>
            <person name="Vesth T.C."/>
            <person name="Theobald S."/>
            <person name="Frisvad J.C."/>
            <person name="Larsen T.O."/>
            <person name="Kjaerboelling I."/>
            <person name="Rothschild-Mancinelli K."/>
            <person name="Lyhne E.K."/>
            <person name="Kogle M.E."/>
            <person name="Barry K."/>
            <person name="Clum A."/>
            <person name="Na H."/>
            <person name="Ledsgaard L."/>
            <person name="Lin J."/>
            <person name="Lipzen A."/>
            <person name="Kuo A."/>
            <person name="Riley R."/>
            <person name="Mondo S."/>
            <person name="Labutti K."/>
            <person name="Haridas S."/>
            <person name="Pangalinan J."/>
            <person name="Salamov A.A."/>
            <person name="Simmons B.A."/>
            <person name="Magnuson J.K."/>
            <person name="Chen J."/>
            <person name="Drula E."/>
            <person name="Henrissat B."/>
            <person name="Wiebenga A."/>
            <person name="Lubbers R.J."/>
            <person name="Gomes A.C."/>
            <person name="Macurrencykelacurrency M.R."/>
            <person name="Stajich J."/>
            <person name="Grigoriev I.V."/>
            <person name="Mortensen U.H."/>
            <person name="De Vries R.P."/>
            <person name="Baker S.E."/>
            <person name="Andersen M.R."/>
        </authorList>
    </citation>
    <scope>NUCLEOTIDE SEQUENCE [LARGE SCALE GENOMIC DNA]</scope>
    <source>
        <strain evidence="9 10">CBS 449.75</strain>
    </source>
</reference>
<feature type="transmembrane region" description="Helical" evidence="7">
    <location>
        <begin position="195"/>
        <end position="217"/>
    </location>
</feature>
<dbReference type="EMBL" id="JBFXLQ010000045">
    <property type="protein sequence ID" value="KAL2863974.1"/>
    <property type="molecule type" value="Genomic_DNA"/>
</dbReference>
<organism evidence="9 10">
    <name type="scientific">Aspergillus lucknowensis</name>
    <dbReference type="NCBI Taxonomy" id="176173"/>
    <lineage>
        <taxon>Eukaryota</taxon>
        <taxon>Fungi</taxon>
        <taxon>Dikarya</taxon>
        <taxon>Ascomycota</taxon>
        <taxon>Pezizomycotina</taxon>
        <taxon>Eurotiomycetes</taxon>
        <taxon>Eurotiomycetidae</taxon>
        <taxon>Eurotiales</taxon>
        <taxon>Aspergillaceae</taxon>
        <taxon>Aspergillus</taxon>
        <taxon>Aspergillus subgen. Nidulantes</taxon>
    </lineage>
</organism>
<feature type="transmembrane region" description="Helical" evidence="7">
    <location>
        <begin position="80"/>
        <end position="101"/>
    </location>
</feature>
<feature type="transmembrane region" description="Helical" evidence="7">
    <location>
        <begin position="314"/>
        <end position="338"/>
    </location>
</feature>
<dbReference type="Pfam" id="PF20684">
    <property type="entry name" value="Fung_rhodopsin"/>
    <property type="match status" value="1"/>
</dbReference>
<evidence type="ECO:0000313" key="10">
    <source>
        <dbReference type="Proteomes" id="UP001610432"/>
    </source>
</evidence>
<accession>A0ABR4LHF8</accession>
<dbReference type="InterPro" id="IPR052337">
    <property type="entry name" value="SAT4-like"/>
</dbReference>
<keyword evidence="10" id="KW-1185">Reference proteome</keyword>
<proteinExistence type="inferred from homology"/>
<gene>
    <name evidence="9" type="ORF">BJX67DRAFT_229130</name>
</gene>
<evidence type="ECO:0000313" key="9">
    <source>
        <dbReference type="EMBL" id="KAL2863974.1"/>
    </source>
</evidence>
<evidence type="ECO:0000256" key="6">
    <source>
        <dbReference type="SAM" id="MobiDB-lite"/>
    </source>
</evidence>
<dbReference type="PANTHER" id="PTHR33048">
    <property type="entry name" value="PTH11-LIKE INTEGRAL MEMBRANE PROTEIN (AFU_ORTHOLOGUE AFUA_5G11245)"/>
    <property type="match status" value="1"/>
</dbReference>
<feature type="transmembrane region" description="Helical" evidence="7">
    <location>
        <begin position="250"/>
        <end position="268"/>
    </location>
</feature>
<evidence type="ECO:0000256" key="3">
    <source>
        <dbReference type="ARBA" id="ARBA00022989"/>
    </source>
</evidence>
<evidence type="ECO:0000256" key="2">
    <source>
        <dbReference type="ARBA" id="ARBA00022692"/>
    </source>
</evidence>
<keyword evidence="2 7" id="KW-0812">Transmembrane</keyword>
<keyword evidence="4 7" id="KW-0472">Membrane</keyword>
<evidence type="ECO:0000259" key="8">
    <source>
        <dbReference type="Pfam" id="PF20684"/>
    </source>
</evidence>
<feature type="transmembrane region" description="Helical" evidence="7">
    <location>
        <begin position="275"/>
        <end position="294"/>
    </location>
</feature>
<sequence>MLRSANLPPVVASFGARALTKWKDGNPCLPSEDSLLNTKSSLPAHNQLSTPASVATQSEQRAKMSTPPAPPNASYCGDSLMGVSIAFAVVQIVVVAARFYTRHMQRLNCTLDDYLILPALIASLGQTALYIVLIKVAGVGHHFEYVAFYTPDKLVALQKGLFANQILDFPFTVTPAKISILLFYDRIFRTPKFRILTYVVGAIVLAHGIGVLFAAIFQCSPVQFAWDKNIPGGSCFDQQAFYRYVSPPNILTDLLILIMPLPFVWKLHTRLTQKLALTFVFILGGLGIVTSVLRMTIFFRQNALTDPTWVSVELGIWTVVEGAIIIIAACLPPIWPLISRILPRKILSKHRDTSQERVQRYPSGRLKPVAAEGFSRLTEGSSRERINLESLPDTRSASIRPQKSGEDDSIFL</sequence>
<feature type="region of interest" description="Disordered" evidence="6">
    <location>
        <begin position="389"/>
        <end position="412"/>
    </location>
</feature>
<dbReference type="Proteomes" id="UP001610432">
    <property type="component" value="Unassembled WGS sequence"/>
</dbReference>
<dbReference type="GeneID" id="98140973"/>
<dbReference type="RefSeq" id="XP_070882953.1">
    <property type="nucleotide sequence ID" value="XM_071025901.1"/>
</dbReference>
<feature type="region of interest" description="Disordered" evidence="6">
    <location>
        <begin position="48"/>
        <end position="70"/>
    </location>
</feature>
<feature type="compositionally biased region" description="Polar residues" evidence="6">
    <location>
        <begin position="48"/>
        <end position="59"/>
    </location>
</feature>
<evidence type="ECO:0000256" key="4">
    <source>
        <dbReference type="ARBA" id="ARBA00023136"/>
    </source>
</evidence>
<comment type="similarity">
    <text evidence="5">Belongs to the SAT4 family.</text>
</comment>
<keyword evidence="3 7" id="KW-1133">Transmembrane helix</keyword>
<evidence type="ECO:0000256" key="5">
    <source>
        <dbReference type="ARBA" id="ARBA00038359"/>
    </source>
</evidence>
<feature type="transmembrane region" description="Helical" evidence="7">
    <location>
        <begin position="162"/>
        <end position="183"/>
    </location>
</feature>
<evidence type="ECO:0000256" key="7">
    <source>
        <dbReference type="SAM" id="Phobius"/>
    </source>
</evidence>
<comment type="subcellular location">
    <subcellularLocation>
        <location evidence="1">Membrane</location>
        <topology evidence="1">Multi-pass membrane protein</topology>
    </subcellularLocation>
</comment>
<feature type="domain" description="Rhodopsin" evidence="8">
    <location>
        <begin position="97"/>
        <end position="340"/>
    </location>
</feature>